<organism evidence="1 2">
    <name type="scientific">Neocallimastix californiae</name>
    <dbReference type="NCBI Taxonomy" id="1754190"/>
    <lineage>
        <taxon>Eukaryota</taxon>
        <taxon>Fungi</taxon>
        <taxon>Fungi incertae sedis</taxon>
        <taxon>Chytridiomycota</taxon>
        <taxon>Chytridiomycota incertae sedis</taxon>
        <taxon>Neocallimastigomycetes</taxon>
        <taxon>Neocallimastigales</taxon>
        <taxon>Neocallimastigaceae</taxon>
        <taxon>Neocallimastix</taxon>
    </lineage>
</organism>
<accession>A0A1Y2FPJ4</accession>
<protein>
    <submittedName>
        <fullName evidence="1">Uncharacterized protein</fullName>
    </submittedName>
</protein>
<dbReference type="EMBL" id="MCOG01000004">
    <property type="protein sequence ID" value="ORY85254.1"/>
    <property type="molecule type" value="Genomic_DNA"/>
</dbReference>
<dbReference type="Proteomes" id="UP000193920">
    <property type="component" value="Unassembled WGS sequence"/>
</dbReference>
<sequence>MIKKLSRNLCINKIIEDYSPGNLKLNTSKKRIKASKIVKTQRKFSLIPSSSIYSSKLHIIPTITNEVKNDIIEDNISISEPLITFIGKSNNNINNKNNMNMNSKKNLENRRINENDKEKSIIFNQKSNIKYLKLKNQI</sequence>
<reference evidence="1 2" key="1">
    <citation type="submission" date="2016-08" db="EMBL/GenBank/DDBJ databases">
        <title>A Parts List for Fungal Cellulosomes Revealed by Comparative Genomics.</title>
        <authorList>
            <consortium name="DOE Joint Genome Institute"/>
            <person name="Haitjema C.H."/>
            <person name="Gilmore S.P."/>
            <person name="Henske J.K."/>
            <person name="Solomon K.V."/>
            <person name="De Groot R."/>
            <person name="Kuo A."/>
            <person name="Mondo S.J."/>
            <person name="Salamov A.A."/>
            <person name="Labutti K."/>
            <person name="Zhao Z."/>
            <person name="Chiniquy J."/>
            <person name="Barry K."/>
            <person name="Brewer H.M."/>
            <person name="Purvine S.O."/>
            <person name="Wright A.T."/>
            <person name="Boxma B."/>
            <person name="Van Alen T."/>
            <person name="Hackstein J.H."/>
            <person name="Baker S.E."/>
            <person name="Grigoriev I.V."/>
            <person name="O'Malley M.A."/>
        </authorList>
    </citation>
    <scope>NUCLEOTIDE SEQUENCE [LARGE SCALE GENOMIC DNA]</scope>
    <source>
        <strain evidence="1 2">G1</strain>
    </source>
</reference>
<comment type="caution">
    <text evidence="1">The sequence shown here is derived from an EMBL/GenBank/DDBJ whole genome shotgun (WGS) entry which is preliminary data.</text>
</comment>
<name>A0A1Y2FPJ4_9FUNG</name>
<evidence type="ECO:0000313" key="1">
    <source>
        <dbReference type="EMBL" id="ORY85254.1"/>
    </source>
</evidence>
<gene>
    <name evidence="1" type="ORF">LY90DRAFT_198279</name>
</gene>
<keyword evidence="2" id="KW-1185">Reference proteome</keyword>
<proteinExistence type="predicted"/>
<dbReference type="AlphaFoldDB" id="A0A1Y2FPJ4"/>
<evidence type="ECO:0000313" key="2">
    <source>
        <dbReference type="Proteomes" id="UP000193920"/>
    </source>
</evidence>